<evidence type="ECO:0000256" key="1">
    <source>
        <dbReference type="ARBA" id="ARBA00006249"/>
    </source>
</evidence>
<dbReference type="InterPro" id="IPR011118">
    <property type="entry name" value="Tannase/feruloyl_esterase"/>
</dbReference>
<dbReference type="Gene3D" id="3.40.50.1820">
    <property type="entry name" value="alpha/beta hydrolase"/>
    <property type="match status" value="1"/>
</dbReference>
<evidence type="ECO:0000256" key="9">
    <source>
        <dbReference type="ARBA" id="ARBA00034075"/>
    </source>
</evidence>
<organism evidence="11 12">
    <name type="scientific">Pyricularia oryzae</name>
    <name type="common">Rice blast fungus</name>
    <name type="synonym">Magnaporthe oryzae</name>
    <dbReference type="NCBI Taxonomy" id="318829"/>
    <lineage>
        <taxon>Eukaryota</taxon>
        <taxon>Fungi</taxon>
        <taxon>Dikarya</taxon>
        <taxon>Ascomycota</taxon>
        <taxon>Pezizomycotina</taxon>
        <taxon>Sordariomycetes</taxon>
        <taxon>Sordariomycetidae</taxon>
        <taxon>Magnaporthales</taxon>
        <taxon>Pyriculariaceae</taxon>
        <taxon>Pyricularia</taxon>
    </lineage>
</organism>
<name>A0A4P7NRD4_PYROR</name>
<evidence type="ECO:0000256" key="7">
    <source>
        <dbReference type="ARBA" id="ARBA00022837"/>
    </source>
</evidence>
<dbReference type="PANTHER" id="PTHR33938">
    <property type="entry name" value="FERULOYL ESTERASE B-RELATED"/>
    <property type="match status" value="1"/>
</dbReference>
<keyword evidence="8" id="KW-1015">Disulfide bond</keyword>
<proteinExistence type="inferred from homology"/>
<dbReference type="GO" id="GO:0046872">
    <property type="term" value="F:metal ion binding"/>
    <property type="evidence" value="ECO:0007669"/>
    <property type="project" value="UniProtKB-KW"/>
</dbReference>
<evidence type="ECO:0000256" key="3">
    <source>
        <dbReference type="ARBA" id="ARBA00022651"/>
    </source>
</evidence>
<protein>
    <recommendedName>
        <fullName evidence="10">Carboxylic ester hydrolase</fullName>
        <ecNumber evidence="10">3.1.1.-</ecNumber>
    </recommendedName>
</protein>
<dbReference type="EC" id="3.1.1.-" evidence="10"/>
<dbReference type="InterPro" id="IPR029058">
    <property type="entry name" value="AB_hydrolase_fold"/>
</dbReference>
<evidence type="ECO:0000313" key="12">
    <source>
        <dbReference type="Proteomes" id="UP000294847"/>
    </source>
</evidence>
<evidence type="ECO:0000313" key="11">
    <source>
        <dbReference type="EMBL" id="QBZ64991.1"/>
    </source>
</evidence>
<keyword evidence="3" id="KW-0119">Carbohydrate metabolism</keyword>
<evidence type="ECO:0000256" key="8">
    <source>
        <dbReference type="ARBA" id="ARBA00023157"/>
    </source>
</evidence>
<evidence type="ECO:0000256" key="10">
    <source>
        <dbReference type="RuleBase" id="RU361238"/>
    </source>
</evidence>
<keyword evidence="2" id="KW-0719">Serine esterase</keyword>
<reference evidence="11 12" key="1">
    <citation type="journal article" date="2019" name="Mol. Biol. Evol.">
        <title>Blast fungal genomes show frequent chromosomal changes, gene gains and losses, and effector gene turnover.</title>
        <authorList>
            <person name="Gomez Luciano L.B."/>
            <person name="Jason Tsai I."/>
            <person name="Chuma I."/>
            <person name="Tosa Y."/>
            <person name="Chen Y.H."/>
            <person name="Li J.Y."/>
            <person name="Li M.Y."/>
            <person name="Jade Lu M.Y."/>
            <person name="Nakayashiki H."/>
            <person name="Li W.H."/>
        </authorList>
    </citation>
    <scope>NUCLEOTIDE SEQUENCE [LARGE SCALE GENOMIC DNA]</scope>
    <source>
        <strain evidence="11">MZ5-1-6</strain>
    </source>
</reference>
<comment type="catalytic activity">
    <reaction evidence="9">
        <text>feruloyl-polysaccharide + H2O = ferulate + polysaccharide.</text>
        <dbReference type="EC" id="3.1.1.73"/>
    </reaction>
</comment>
<accession>A0A4P7NRD4</accession>
<dbReference type="GO" id="GO:0045493">
    <property type="term" value="P:xylan catabolic process"/>
    <property type="evidence" value="ECO:0007669"/>
    <property type="project" value="UniProtKB-KW"/>
</dbReference>
<keyword evidence="3" id="KW-0858">Xylan degradation</keyword>
<dbReference type="AlphaFoldDB" id="A0A4P7NRD4"/>
<dbReference type="Pfam" id="PF07519">
    <property type="entry name" value="Tannase"/>
    <property type="match status" value="1"/>
</dbReference>
<sequence>MTIPSIRRLAAAAVAAIPADCRFLTSRASPVDNADTQQFTQACQNLAKELQIPNSTFVSADFVPANTTLQFPNVDPACNRPTQLVSVPLCRVQSNITTSTTSGLHFEAWLPQNWTGRFLSTGNGGLGGCVQYDDVEWAASLGFATVATNNGHDGMSGKPFFQKPEIVEDFAFRAIRTGVVVGKNVSQAFYGKPYSKSYYLGCSTGGRQGMKMVQDYPDLFDGVSAGAPALNFNNLNTWSGHFLPVTGSNTSDTFVSQDLWNVVHQDMLSQCDALDGLADGILEAPDLCRYKADGLLCGNGTAQPGYCLTAKQVNTVNTIFSDMLAPNGTVLYPRMQPGSEATGAFDTYYNGQASDKSDWIKFVVMADPAFDLAKFTPDLWARSDELNPANIATLEADISAFRDRGGKLLHYHGTMDPVISSDMSPRYYESVRAALRLEPADMDAFYRYFRISGMGHCSGGPGAHFIGNQRKQLAFLDKPDESVLMSLVRWVEQGQAPDFVAGTAFVGDKQGGQVAFSRKHCRWPLMNKFMGGDSNSADSWSCVSYNATT</sequence>
<keyword evidence="7" id="KW-0106">Calcium</keyword>
<evidence type="ECO:0000256" key="2">
    <source>
        <dbReference type="ARBA" id="ARBA00022487"/>
    </source>
</evidence>
<evidence type="ECO:0000256" key="5">
    <source>
        <dbReference type="ARBA" id="ARBA00022729"/>
    </source>
</evidence>
<keyword evidence="6 10" id="KW-0378">Hydrolase</keyword>
<dbReference type="Proteomes" id="UP000294847">
    <property type="component" value="Chromosome 6"/>
</dbReference>
<comment type="similarity">
    <text evidence="1 10">Belongs to the tannase family.</text>
</comment>
<keyword evidence="3" id="KW-0624">Polysaccharide degradation</keyword>
<keyword evidence="5" id="KW-0732">Signal</keyword>
<keyword evidence="4" id="KW-0479">Metal-binding</keyword>
<evidence type="ECO:0000256" key="6">
    <source>
        <dbReference type="ARBA" id="ARBA00022801"/>
    </source>
</evidence>
<gene>
    <name evidence="11" type="ORF">PoMZ_06693</name>
</gene>
<dbReference type="SUPFAM" id="SSF53474">
    <property type="entry name" value="alpha/beta-Hydrolases"/>
    <property type="match status" value="1"/>
</dbReference>
<evidence type="ECO:0000256" key="4">
    <source>
        <dbReference type="ARBA" id="ARBA00022723"/>
    </source>
</evidence>
<dbReference type="GO" id="GO:0030600">
    <property type="term" value="F:feruloyl esterase activity"/>
    <property type="evidence" value="ECO:0007669"/>
    <property type="project" value="UniProtKB-EC"/>
</dbReference>
<dbReference type="PANTHER" id="PTHR33938:SF15">
    <property type="entry name" value="FERULOYL ESTERASE B-RELATED"/>
    <property type="match status" value="1"/>
</dbReference>
<dbReference type="EMBL" id="CP034209">
    <property type="protein sequence ID" value="QBZ64991.1"/>
    <property type="molecule type" value="Genomic_DNA"/>
</dbReference>